<dbReference type="InterPro" id="IPR044725">
    <property type="entry name" value="CBSX3_CBS_dom"/>
</dbReference>
<dbReference type="Gene3D" id="3.10.580.10">
    <property type="entry name" value="CBS-domain"/>
    <property type="match status" value="1"/>
</dbReference>
<dbReference type="SUPFAM" id="SSF54631">
    <property type="entry name" value="CBS-domain pair"/>
    <property type="match status" value="1"/>
</dbReference>
<gene>
    <name evidence="5" type="ORF">H1D41_15510</name>
</gene>
<reference evidence="5" key="1">
    <citation type="submission" date="2020-10" db="EMBL/GenBank/DDBJ databases">
        <title>Paenihalocynthiibacter styelae gen. nov., sp. nov., isolated from stalked sea squirt Styela clava.</title>
        <authorList>
            <person name="Kim Y.-O."/>
            <person name="Yoon J.-H."/>
        </authorList>
    </citation>
    <scope>NUCLEOTIDE SEQUENCE</scope>
    <source>
        <strain evidence="5">MYP1-1</strain>
    </source>
</reference>
<evidence type="ECO:0000256" key="1">
    <source>
        <dbReference type="ARBA" id="ARBA00023122"/>
    </source>
</evidence>
<accession>A0A8J7IT02</accession>
<dbReference type="Pfam" id="PF00571">
    <property type="entry name" value="CBS"/>
    <property type="match status" value="2"/>
</dbReference>
<dbReference type="EMBL" id="JADCKQ010000013">
    <property type="protein sequence ID" value="MBI1495051.1"/>
    <property type="molecule type" value="Genomic_DNA"/>
</dbReference>
<feature type="compositionally biased region" description="Polar residues" evidence="3">
    <location>
        <begin position="19"/>
        <end position="31"/>
    </location>
</feature>
<feature type="region of interest" description="Disordered" evidence="3">
    <location>
        <begin position="1"/>
        <end position="31"/>
    </location>
</feature>
<sequence length="174" mass="18954">MPASFQAPKRKSADDKRTVSQSIESNTSKDSTTVATLLKAKEARTIYHVTPENTISDAVAILSEHKIGALPVVAGDGSLAGILSERDIVRKLAQTPGQTLPQSVEENMTRAVETCTADDRLVSVLRRMTDGKFRHMPVVTDGKVTGMVTIGDVVQFRLRELEHEALQLKQMIVG</sequence>
<name>A0A8J7IT02_9RHOB</name>
<keyword evidence="6" id="KW-1185">Reference proteome</keyword>
<organism evidence="5 6">
    <name type="scientific">Halocynthiibacter styelae</name>
    <dbReference type="NCBI Taxonomy" id="2761955"/>
    <lineage>
        <taxon>Bacteria</taxon>
        <taxon>Pseudomonadati</taxon>
        <taxon>Pseudomonadota</taxon>
        <taxon>Alphaproteobacteria</taxon>
        <taxon>Rhodobacterales</taxon>
        <taxon>Paracoccaceae</taxon>
        <taxon>Halocynthiibacter</taxon>
    </lineage>
</organism>
<dbReference type="PROSITE" id="PS51371">
    <property type="entry name" value="CBS"/>
    <property type="match status" value="2"/>
</dbReference>
<feature type="domain" description="CBS" evidence="4">
    <location>
        <begin position="42"/>
        <end position="99"/>
    </location>
</feature>
<dbReference type="RefSeq" id="WP_228849769.1">
    <property type="nucleotide sequence ID" value="NZ_JADCKQ010000013.1"/>
</dbReference>
<proteinExistence type="predicted"/>
<dbReference type="PANTHER" id="PTHR43080:SF2">
    <property type="entry name" value="CBS DOMAIN-CONTAINING PROTEIN"/>
    <property type="match status" value="1"/>
</dbReference>
<evidence type="ECO:0000313" key="5">
    <source>
        <dbReference type="EMBL" id="MBI1495051.1"/>
    </source>
</evidence>
<dbReference type="AlphaFoldDB" id="A0A8J7IT02"/>
<dbReference type="InterPro" id="IPR046342">
    <property type="entry name" value="CBS_dom_sf"/>
</dbReference>
<feature type="domain" description="CBS" evidence="4">
    <location>
        <begin position="108"/>
        <end position="166"/>
    </location>
</feature>
<dbReference type="CDD" id="cd04623">
    <property type="entry name" value="CBS_pair_bac_euk"/>
    <property type="match status" value="1"/>
</dbReference>
<dbReference type="InterPro" id="IPR051257">
    <property type="entry name" value="Diverse_CBS-Domain"/>
</dbReference>
<protein>
    <submittedName>
        <fullName evidence="5">CBS domain-containing protein</fullName>
    </submittedName>
</protein>
<evidence type="ECO:0000256" key="2">
    <source>
        <dbReference type="PROSITE-ProRule" id="PRU00703"/>
    </source>
</evidence>
<dbReference type="PANTHER" id="PTHR43080">
    <property type="entry name" value="CBS DOMAIN-CONTAINING PROTEIN CBSX3, MITOCHONDRIAL"/>
    <property type="match status" value="1"/>
</dbReference>
<evidence type="ECO:0000313" key="6">
    <source>
        <dbReference type="Proteomes" id="UP000640583"/>
    </source>
</evidence>
<dbReference type="Proteomes" id="UP000640583">
    <property type="component" value="Unassembled WGS sequence"/>
</dbReference>
<dbReference type="SMART" id="SM00116">
    <property type="entry name" value="CBS"/>
    <property type="match status" value="2"/>
</dbReference>
<dbReference type="InterPro" id="IPR000644">
    <property type="entry name" value="CBS_dom"/>
</dbReference>
<comment type="caution">
    <text evidence="5">The sequence shown here is derived from an EMBL/GenBank/DDBJ whole genome shotgun (WGS) entry which is preliminary data.</text>
</comment>
<evidence type="ECO:0000256" key="3">
    <source>
        <dbReference type="SAM" id="MobiDB-lite"/>
    </source>
</evidence>
<evidence type="ECO:0000259" key="4">
    <source>
        <dbReference type="PROSITE" id="PS51371"/>
    </source>
</evidence>
<keyword evidence="1 2" id="KW-0129">CBS domain</keyword>